<dbReference type="InterPro" id="IPR032675">
    <property type="entry name" value="LRR_dom_sf"/>
</dbReference>
<dbReference type="Gene3D" id="3.80.10.10">
    <property type="entry name" value="Ribonuclease Inhibitor"/>
    <property type="match status" value="1"/>
</dbReference>
<reference evidence="1 2" key="1">
    <citation type="submission" date="2024-01" db="EMBL/GenBank/DDBJ databases">
        <title>A draft genome for a cacao thread blight-causing isolate of Paramarasmius palmivorus.</title>
        <authorList>
            <person name="Baruah I.K."/>
            <person name="Bukari Y."/>
            <person name="Amoako-Attah I."/>
            <person name="Meinhardt L.W."/>
            <person name="Bailey B.A."/>
            <person name="Cohen S.P."/>
        </authorList>
    </citation>
    <scope>NUCLEOTIDE SEQUENCE [LARGE SCALE GENOMIC DNA]</scope>
    <source>
        <strain evidence="1 2">GH-12</strain>
    </source>
</reference>
<sequence>MVLSSAKIGGWFREPLRSLETIQVEGDITTSLEALPAACPNLRGLHWRTWRFFDPFDFVIGTSTSILWTTITDIHINVTVGGAAALLELCSSLLSAFLVVPAINDSTVLSQSPTDTIDHEMPSPRSIQAPRLRALTIDTKHKYQCWSKKKPLANMCTLLRAVCAPSLTSLSLLAAAKQSLHLYDAQSSDKSELSDSVLALFETSPMICSFRVEGVPMTDSDLLTVLRKQPHLTNLILGEASLDLDDEESPLENHLVTDNLLNALTLTQAEETGSISSLSLIAPKLRHIEVKAHFDWDFDVMEDMLESRQGTLESAHIRTAYPLQSLDLQHIQALDIAIRIFVGEYKRNSSLGVYDDRHDGAREVLGYNSI</sequence>
<comment type="caution">
    <text evidence="1">The sequence shown here is derived from an EMBL/GenBank/DDBJ whole genome shotgun (WGS) entry which is preliminary data.</text>
</comment>
<gene>
    <name evidence="1" type="ORF">VNI00_016573</name>
</gene>
<evidence type="ECO:0000313" key="2">
    <source>
        <dbReference type="Proteomes" id="UP001383192"/>
    </source>
</evidence>
<dbReference type="EMBL" id="JAYKXP010000132">
    <property type="protein sequence ID" value="KAK7023690.1"/>
    <property type="molecule type" value="Genomic_DNA"/>
</dbReference>
<keyword evidence="2" id="KW-1185">Reference proteome</keyword>
<proteinExistence type="predicted"/>
<name>A0AAW0BD54_9AGAR</name>
<organism evidence="1 2">
    <name type="scientific">Paramarasmius palmivorus</name>
    <dbReference type="NCBI Taxonomy" id="297713"/>
    <lineage>
        <taxon>Eukaryota</taxon>
        <taxon>Fungi</taxon>
        <taxon>Dikarya</taxon>
        <taxon>Basidiomycota</taxon>
        <taxon>Agaricomycotina</taxon>
        <taxon>Agaricomycetes</taxon>
        <taxon>Agaricomycetidae</taxon>
        <taxon>Agaricales</taxon>
        <taxon>Marasmiineae</taxon>
        <taxon>Marasmiaceae</taxon>
        <taxon>Paramarasmius</taxon>
    </lineage>
</organism>
<dbReference type="Proteomes" id="UP001383192">
    <property type="component" value="Unassembled WGS sequence"/>
</dbReference>
<dbReference type="AlphaFoldDB" id="A0AAW0BD54"/>
<protein>
    <submittedName>
        <fullName evidence="1">Uncharacterized protein</fullName>
    </submittedName>
</protein>
<evidence type="ECO:0000313" key="1">
    <source>
        <dbReference type="EMBL" id="KAK7023690.1"/>
    </source>
</evidence>
<accession>A0AAW0BD54</accession>